<dbReference type="Gene3D" id="3.20.20.140">
    <property type="entry name" value="Metal-dependent hydrolases"/>
    <property type="match status" value="1"/>
</dbReference>
<dbReference type="NCBIfam" id="NF006560">
    <property type="entry name" value="PRK09061.1"/>
    <property type="match status" value="1"/>
</dbReference>
<organism evidence="2 3">
    <name type="scientific">Acetobacter sacchari</name>
    <dbReference type="NCBI Taxonomy" id="2661687"/>
    <lineage>
        <taxon>Bacteria</taxon>
        <taxon>Pseudomonadati</taxon>
        <taxon>Pseudomonadota</taxon>
        <taxon>Alphaproteobacteria</taxon>
        <taxon>Acetobacterales</taxon>
        <taxon>Acetobacteraceae</taxon>
        <taxon>Acetobacter</taxon>
    </lineage>
</organism>
<evidence type="ECO:0000313" key="3">
    <source>
        <dbReference type="Proteomes" id="UP000664771"/>
    </source>
</evidence>
<dbReference type="InterPro" id="IPR013108">
    <property type="entry name" value="Amidohydro_3"/>
</dbReference>
<evidence type="ECO:0000313" key="2">
    <source>
        <dbReference type="EMBL" id="MBO1360708.1"/>
    </source>
</evidence>
<dbReference type="InterPro" id="IPR011059">
    <property type="entry name" value="Metal-dep_hydrolase_composite"/>
</dbReference>
<dbReference type="Pfam" id="PF07969">
    <property type="entry name" value="Amidohydro_3"/>
    <property type="match status" value="1"/>
</dbReference>
<dbReference type="PANTHER" id="PTHR43668:SF2">
    <property type="entry name" value="ALLANTOINASE"/>
    <property type="match status" value="1"/>
</dbReference>
<proteinExistence type="predicted"/>
<gene>
    <name evidence="2" type="ORF">J2D73_13015</name>
</gene>
<sequence>MAKRSVTRLHRMSNMYDVIIRDGILVDPETGLEKRGDVAIRSGVIERVGAVSGAAVREIDAAGQVVAPGFIDIHAHGQSIPADRMQAFDGVTTTLECEVGILPVAKWYEKQADVGRVLNYGAAAAWAFARISAIIERPLEPSLSFMGKCFDDPRWSQNTASDSESRKILALVEQGLEEGGVGIGIPNAYLPGAGAKEIVDVCSLAARYDVPTYTHIAYSSNIDPRSSIDAYTRLIGYAGATGAHMHICHFNSTSLQDVERAAELVLMAQKQGLKVTVEAYPYGTGSTVIGAPFFADPAFRERTGNDYPAIQKVENGQRIASRDELLAAQQERPDTLVLWHFLDVEGVPRHRELLDASVLYPGGIIASDAMPWTLPDGSTYEGGEWPLPAEASSHPRSSGTFTKFLREYMRERKKVSLLEAMRRCSLGPAKIIESAAPQMRRKGRLQEGCDADIVIFDPDTIADKAEFSAMNRRSEGVSFLLVNGEPVIDGGELRVDAAPGRPVRGRLGRR</sequence>
<keyword evidence="3" id="KW-1185">Reference proteome</keyword>
<evidence type="ECO:0000259" key="1">
    <source>
        <dbReference type="Pfam" id="PF07969"/>
    </source>
</evidence>
<protein>
    <submittedName>
        <fullName evidence="2">Amidohydrolase family protein</fullName>
    </submittedName>
</protein>
<comment type="caution">
    <text evidence="2">The sequence shown here is derived from an EMBL/GenBank/DDBJ whole genome shotgun (WGS) entry which is preliminary data.</text>
</comment>
<reference evidence="2 3" key="1">
    <citation type="submission" date="2021-03" db="EMBL/GenBank/DDBJ databases">
        <title>The complete genome sequence of Acetobacter sacchari TBRC 11175.</title>
        <authorList>
            <person name="Charoenyingcharoen P."/>
            <person name="Yukphan P."/>
        </authorList>
    </citation>
    <scope>NUCLEOTIDE SEQUENCE [LARGE SCALE GENOMIC DNA]</scope>
    <source>
        <strain evidence="2 3">TBRC 11175</strain>
    </source>
</reference>
<feature type="domain" description="Amidohydrolase 3" evidence="1">
    <location>
        <begin position="57"/>
        <end position="300"/>
    </location>
</feature>
<dbReference type="Gene3D" id="2.30.40.10">
    <property type="entry name" value="Urease, subunit C, domain 1"/>
    <property type="match status" value="1"/>
</dbReference>
<dbReference type="Proteomes" id="UP000664771">
    <property type="component" value="Unassembled WGS sequence"/>
</dbReference>
<dbReference type="InterPro" id="IPR050138">
    <property type="entry name" value="DHOase/Allantoinase_Hydrolase"/>
</dbReference>
<dbReference type="PANTHER" id="PTHR43668">
    <property type="entry name" value="ALLANTOINASE"/>
    <property type="match status" value="1"/>
</dbReference>
<dbReference type="SUPFAM" id="SSF51338">
    <property type="entry name" value="Composite domain of metallo-dependent hydrolases"/>
    <property type="match status" value="1"/>
</dbReference>
<dbReference type="EMBL" id="JAFVMF010000013">
    <property type="protein sequence ID" value="MBO1360708.1"/>
    <property type="molecule type" value="Genomic_DNA"/>
</dbReference>
<dbReference type="SUPFAM" id="SSF51556">
    <property type="entry name" value="Metallo-dependent hydrolases"/>
    <property type="match status" value="1"/>
</dbReference>
<accession>A0ABS3LXT1</accession>
<name>A0ABS3LXT1_9PROT</name>
<dbReference type="InterPro" id="IPR032466">
    <property type="entry name" value="Metal_Hydrolase"/>
</dbReference>